<dbReference type="Proteomes" id="UP001154078">
    <property type="component" value="Chromosome 3"/>
</dbReference>
<dbReference type="AlphaFoldDB" id="A0A9P0B180"/>
<sequence>MGLYYLIRAENAYKNGWIIVGCIHTPEDVTAIIHQGILPTHVIHLIAPFHPPINELIYCKVHAEWPIYRRRIFHIRHLFSKVLVEVYLQQKSLDKIIIECVNASKLRSGPNFIKPRIIIFGPRGSGRKTQARMLAAKLNLVYINFEYLICQAWTSESELGNKLRECKSEVCFHSELMAQVINKRILEDDCLENGWVLTGFPYTVNDLKLLDTLDTPPSRIIFLDIDINICMERIRHRRYNIYTGSVTNIKEQPEVAIKKELKIHLKDDERYVQSEVNKTNFQVNISQS</sequence>
<protein>
    <recommendedName>
        <fullName evidence="6">Adenylate kinase 8</fullName>
    </recommendedName>
</protein>
<dbReference type="PANTHER" id="PTHR23359">
    <property type="entry name" value="NUCLEOTIDE KINASE"/>
    <property type="match status" value="1"/>
</dbReference>
<dbReference type="GO" id="GO:0006139">
    <property type="term" value="P:nucleobase-containing compound metabolic process"/>
    <property type="evidence" value="ECO:0007669"/>
    <property type="project" value="InterPro"/>
</dbReference>
<dbReference type="GO" id="GO:0019205">
    <property type="term" value="F:nucleobase-containing compound kinase activity"/>
    <property type="evidence" value="ECO:0007669"/>
    <property type="project" value="InterPro"/>
</dbReference>
<evidence type="ECO:0000313" key="4">
    <source>
        <dbReference type="EMBL" id="CAH0552930.1"/>
    </source>
</evidence>
<dbReference type="Gene3D" id="3.40.50.300">
    <property type="entry name" value="P-loop containing nucleotide triphosphate hydrolases"/>
    <property type="match status" value="1"/>
</dbReference>
<reference evidence="4" key="1">
    <citation type="submission" date="2021-12" db="EMBL/GenBank/DDBJ databases">
        <authorList>
            <person name="King R."/>
        </authorList>
    </citation>
    <scope>NUCLEOTIDE SEQUENCE</scope>
</reference>
<proteinExistence type="predicted"/>
<gene>
    <name evidence="4" type="ORF">MELIAE_LOCUS5055</name>
</gene>
<evidence type="ECO:0000313" key="5">
    <source>
        <dbReference type="Proteomes" id="UP001154078"/>
    </source>
</evidence>
<accession>A0A9P0B180</accession>
<name>A0A9P0B180_BRAAE</name>
<dbReference type="Pfam" id="PF00406">
    <property type="entry name" value="ADK"/>
    <property type="match status" value="1"/>
</dbReference>
<dbReference type="EMBL" id="OV121134">
    <property type="protein sequence ID" value="CAH0552930.1"/>
    <property type="molecule type" value="Genomic_DNA"/>
</dbReference>
<dbReference type="GO" id="GO:0005524">
    <property type="term" value="F:ATP binding"/>
    <property type="evidence" value="ECO:0007669"/>
    <property type="project" value="InterPro"/>
</dbReference>
<dbReference type="CDD" id="cd01428">
    <property type="entry name" value="ADK"/>
    <property type="match status" value="1"/>
</dbReference>
<keyword evidence="1" id="KW-0808">Transferase</keyword>
<keyword evidence="5" id="KW-1185">Reference proteome</keyword>
<dbReference type="SUPFAM" id="SSF52540">
    <property type="entry name" value="P-loop containing nucleoside triphosphate hydrolases"/>
    <property type="match status" value="1"/>
</dbReference>
<keyword evidence="2" id="KW-0547">Nucleotide-binding</keyword>
<organism evidence="4 5">
    <name type="scientific">Brassicogethes aeneus</name>
    <name type="common">Rape pollen beetle</name>
    <name type="synonym">Meligethes aeneus</name>
    <dbReference type="NCBI Taxonomy" id="1431903"/>
    <lineage>
        <taxon>Eukaryota</taxon>
        <taxon>Metazoa</taxon>
        <taxon>Ecdysozoa</taxon>
        <taxon>Arthropoda</taxon>
        <taxon>Hexapoda</taxon>
        <taxon>Insecta</taxon>
        <taxon>Pterygota</taxon>
        <taxon>Neoptera</taxon>
        <taxon>Endopterygota</taxon>
        <taxon>Coleoptera</taxon>
        <taxon>Polyphaga</taxon>
        <taxon>Cucujiformia</taxon>
        <taxon>Nitidulidae</taxon>
        <taxon>Meligethinae</taxon>
        <taxon>Brassicogethes</taxon>
    </lineage>
</organism>
<dbReference type="InterPro" id="IPR027417">
    <property type="entry name" value="P-loop_NTPase"/>
</dbReference>
<dbReference type="OrthoDB" id="522106at2759"/>
<evidence type="ECO:0000256" key="1">
    <source>
        <dbReference type="ARBA" id="ARBA00022679"/>
    </source>
</evidence>
<keyword evidence="3" id="KW-0418">Kinase</keyword>
<evidence type="ECO:0000256" key="2">
    <source>
        <dbReference type="ARBA" id="ARBA00022741"/>
    </source>
</evidence>
<evidence type="ECO:0000256" key="3">
    <source>
        <dbReference type="ARBA" id="ARBA00022777"/>
    </source>
</evidence>
<dbReference type="InterPro" id="IPR000850">
    <property type="entry name" value="Adenylat/UMP-CMP_kin"/>
</dbReference>
<evidence type="ECO:0008006" key="6">
    <source>
        <dbReference type="Google" id="ProtNLM"/>
    </source>
</evidence>